<dbReference type="InterPro" id="IPR010985">
    <property type="entry name" value="Ribbon_hlx_hlx"/>
</dbReference>
<proteinExistence type="predicted"/>
<accession>A0A8S5QYQ3</accession>
<protein>
    <submittedName>
        <fullName evidence="1">Uncharacterized protein</fullName>
    </submittedName>
</protein>
<dbReference type="GO" id="GO:0006355">
    <property type="term" value="P:regulation of DNA-templated transcription"/>
    <property type="evidence" value="ECO:0007669"/>
    <property type="project" value="InterPro"/>
</dbReference>
<organism evidence="1">
    <name type="scientific">Siphoviridae sp. ct9lR64</name>
    <dbReference type="NCBI Taxonomy" id="2826178"/>
    <lineage>
        <taxon>Viruses</taxon>
        <taxon>Duplodnaviria</taxon>
        <taxon>Heunggongvirae</taxon>
        <taxon>Uroviricota</taxon>
        <taxon>Caudoviricetes</taxon>
    </lineage>
</organism>
<sequence length="143" mass="16519">MKTERLEIRLTPELKDQLNDAATSENRSVSNYVEDALKRAVDDSQKGTISDEEIRAAAGIFALCYHATKSHNEADLSNAQRFPLKFAVIYAQKLRAMHKNTEELELHIANLYDKIDLNTMRYAFDKCLTLQKQGVWMLEFMKY</sequence>
<reference evidence="1" key="1">
    <citation type="journal article" date="2021" name="Proc. Natl. Acad. Sci. U.S.A.">
        <title>A Catalog of Tens of Thousands of Viruses from Human Metagenomes Reveals Hidden Associations with Chronic Diseases.</title>
        <authorList>
            <person name="Tisza M.J."/>
            <person name="Buck C.B."/>
        </authorList>
    </citation>
    <scope>NUCLEOTIDE SEQUENCE</scope>
    <source>
        <strain evidence="1">Ct9lR64</strain>
    </source>
</reference>
<name>A0A8S5QYQ3_9CAUD</name>
<dbReference type="NCBIfam" id="NF041551">
    <property type="entry name" value="YlcI_YnfO_N"/>
    <property type="match status" value="1"/>
</dbReference>
<dbReference type="SUPFAM" id="SSF47598">
    <property type="entry name" value="Ribbon-helix-helix"/>
    <property type="match status" value="1"/>
</dbReference>
<evidence type="ECO:0000313" key="1">
    <source>
        <dbReference type="EMBL" id="DAE23804.1"/>
    </source>
</evidence>
<dbReference type="EMBL" id="BK015760">
    <property type="protein sequence ID" value="DAE23804.1"/>
    <property type="molecule type" value="Genomic_DNA"/>
</dbReference>
<dbReference type="Gene3D" id="1.20.5.780">
    <property type="entry name" value="Single helix bin"/>
    <property type="match status" value="1"/>
</dbReference>